<name>A0A7J7ZXN3_MYOMY</name>
<gene>
    <name evidence="1" type="ORF">mMyoMyo1_009807</name>
</gene>
<proteinExistence type="predicted"/>
<evidence type="ECO:0000313" key="1">
    <source>
        <dbReference type="EMBL" id="KAF6378934.1"/>
    </source>
</evidence>
<dbReference type="EMBL" id="JABWUV010000002">
    <property type="protein sequence ID" value="KAF6378934.1"/>
    <property type="molecule type" value="Genomic_DNA"/>
</dbReference>
<sequence>MAAPQLATSPLMYTTCSSGGFSGWQEQAAPAAAAPQMGAHCSQGCYSSDGGRGRVLLTLLLLIGWQQDARRTVPPHMGAGFLHDCCSSDGVGLLPQLLLFRWGRAPHGCYSSDWGSCSHGYCSSDKDRLLAQLVLLGLVQASHAAAAPQIMAGCSQGCSSSYGSRLLVGLLLFAWGWAPHSCCSSDGGRLPTGLPLLRWRRAAHVASAYVVWYPGLNYWAGQREVNFGAHRSSCPEWLESQ</sequence>
<accession>A0A7J7ZXN3</accession>
<comment type="caution">
    <text evidence="1">The sequence shown here is derived from an EMBL/GenBank/DDBJ whole genome shotgun (WGS) entry which is preliminary data.</text>
</comment>
<reference evidence="1 2" key="1">
    <citation type="journal article" date="2020" name="Nature">
        <title>Six reference-quality genomes reveal evolution of bat adaptations.</title>
        <authorList>
            <person name="Jebb D."/>
            <person name="Huang Z."/>
            <person name="Pippel M."/>
            <person name="Hughes G.M."/>
            <person name="Lavrichenko K."/>
            <person name="Devanna P."/>
            <person name="Winkler S."/>
            <person name="Jermiin L.S."/>
            <person name="Skirmuntt E.C."/>
            <person name="Katzourakis A."/>
            <person name="Burkitt-Gray L."/>
            <person name="Ray D.A."/>
            <person name="Sullivan K.A.M."/>
            <person name="Roscito J.G."/>
            <person name="Kirilenko B.M."/>
            <person name="Davalos L.M."/>
            <person name="Corthals A.P."/>
            <person name="Power M.L."/>
            <person name="Jones G."/>
            <person name="Ransome R.D."/>
            <person name="Dechmann D.K.N."/>
            <person name="Locatelli A.G."/>
            <person name="Puechmaille S.J."/>
            <person name="Fedrigo O."/>
            <person name="Jarvis E.D."/>
            <person name="Hiller M."/>
            <person name="Vernes S.C."/>
            <person name="Myers E.W."/>
            <person name="Teeling E.C."/>
        </authorList>
    </citation>
    <scope>NUCLEOTIDE SEQUENCE [LARGE SCALE GENOMIC DNA]</scope>
    <source>
        <strain evidence="1">MMyoMyo1</strain>
        <tissue evidence="1">Flight muscle</tissue>
    </source>
</reference>
<keyword evidence="2" id="KW-1185">Reference proteome</keyword>
<organism evidence="1 2">
    <name type="scientific">Myotis myotis</name>
    <name type="common">Greater mouse-eared bat</name>
    <name type="synonym">Vespertilio myotis</name>
    <dbReference type="NCBI Taxonomy" id="51298"/>
    <lineage>
        <taxon>Eukaryota</taxon>
        <taxon>Metazoa</taxon>
        <taxon>Chordata</taxon>
        <taxon>Craniata</taxon>
        <taxon>Vertebrata</taxon>
        <taxon>Euteleostomi</taxon>
        <taxon>Mammalia</taxon>
        <taxon>Eutheria</taxon>
        <taxon>Laurasiatheria</taxon>
        <taxon>Chiroptera</taxon>
        <taxon>Yangochiroptera</taxon>
        <taxon>Vespertilionidae</taxon>
        <taxon>Myotis</taxon>
    </lineage>
</organism>
<dbReference type="AlphaFoldDB" id="A0A7J7ZXN3"/>
<dbReference type="Proteomes" id="UP000527355">
    <property type="component" value="Unassembled WGS sequence"/>
</dbReference>
<evidence type="ECO:0000313" key="2">
    <source>
        <dbReference type="Proteomes" id="UP000527355"/>
    </source>
</evidence>
<protein>
    <submittedName>
        <fullName evidence="1">Uncharacterized protein</fullName>
    </submittedName>
</protein>